<dbReference type="EMBL" id="CASHTH010000686">
    <property type="protein sequence ID" value="CAI8006446.1"/>
    <property type="molecule type" value="Genomic_DNA"/>
</dbReference>
<dbReference type="Gene3D" id="3.90.640.10">
    <property type="entry name" value="Actin, Chain A, domain 4"/>
    <property type="match status" value="1"/>
</dbReference>
<protein>
    <submittedName>
        <fullName evidence="4">Uncharacterized chaperone protein YegD</fullName>
    </submittedName>
</protein>
<keyword evidence="3" id="KW-0067">ATP-binding</keyword>
<proteinExistence type="inferred from homology"/>
<evidence type="ECO:0000256" key="2">
    <source>
        <dbReference type="ARBA" id="ARBA00022741"/>
    </source>
</evidence>
<reference evidence="4" key="1">
    <citation type="submission" date="2023-03" db="EMBL/GenBank/DDBJ databases">
        <authorList>
            <person name="Steffen K."/>
            <person name="Cardenas P."/>
        </authorList>
    </citation>
    <scope>NUCLEOTIDE SEQUENCE</scope>
</reference>
<dbReference type="AlphaFoldDB" id="A0AA35W724"/>
<name>A0AA35W724_GEOBA</name>
<accession>A0AA35W724</accession>
<dbReference type="Gene3D" id="3.30.420.40">
    <property type="match status" value="2"/>
</dbReference>
<keyword evidence="2" id="KW-0547">Nucleotide-binding</keyword>
<evidence type="ECO:0000256" key="1">
    <source>
        <dbReference type="ARBA" id="ARBA00007381"/>
    </source>
</evidence>
<sequence>MGVAEQSRFKVFHRSFHIVALITLILAEIRSVLERAGYAVGRGIHIGRPVRYVGGNGANDVAVKRMTTACQNAGFDDVMFYPEPVAAGLSYLRSASTQPDHLLTFDFGGGTLDLCLLSTRSGGSKVVATRGLPIGGNHIDQQIMRDVIFPELGEGCAVKSSLSRSEPDSVFPFYRYQDYLLNWQTSYMSNRPELMESIFAAIQSGPDARRKLTRL</sequence>
<dbReference type="SUPFAM" id="SSF53067">
    <property type="entry name" value="Actin-like ATPase domain"/>
    <property type="match status" value="2"/>
</dbReference>
<gene>
    <name evidence="4" type="ORF">GBAR_LOCUS4723</name>
</gene>
<comment type="caution">
    <text evidence="4">The sequence shown here is derived from an EMBL/GenBank/DDBJ whole genome shotgun (WGS) entry which is preliminary data.</text>
</comment>
<comment type="similarity">
    <text evidence="1">Belongs to the heat shock protein 70 family.</text>
</comment>
<dbReference type="InterPro" id="IPR043129">
    <property type="entry name" value="ATPase_NBD"/>
</dbReference>
<dbReference type="GO" id="GO:0140662">
    <property type="term" value="F:ATP-dependent protein folding chaperone"/>
    <property type="evidence" value="ECO:0007669"/>
    <property type="project" value="InterPro"/>
</dbReference>
<dbReference type="Proteomes" id="UP001174909">
    <property type="component" value="Unassembled WGS sequence"/>
</dbReference>
<dbReference type="InterPro" id="IPR013126">
    <property type="entry name" value="Hsp_70_fam"/>
</dbReference>
<keyword evidence="5" id="KW-1185">Reference proteome</keyword>
<evidence type="ECO:0000256" key="3">
    <source>
        <dbReference type="ARBA" id="ARBA00022840"/>
    </source>
</evidence>
<evidence type="ECO:0000313" key="4">
    <source>
        <dbReference type="EMBL" id="CAI8006446.1"/>
    </source>
</evidence>
<dbReference type="GO" id="GO:0005524">
    <property type="term" value="F:ATP binding"/>
    <property type="evidence" value="ECO:0007669"/>
    <property type="project" value="UniProtKB-KW"/>
</dbReference>
<evidence type="ECO:0000313" key="5">
    <source>
        <dbReference type="Proteomes" id="UP001174909"/>
    </source>
</evidence>
<dbReference type="Pfam" id="PF00012">
    <property type="entry name" value="HSP70"/>
    <property type="match status" value="1"/>
</dbReference>
<organism evidence="4 5">
    <name type="scientific">Geodia barretti</name>
    <name type="common">Barrett's horny sponge</name>
    <dbReference type="NCBI Taxonomy" id="519541"/>
    <lineage>
        <taxon>Eukaryota</taxon>
        <taxon>Metazoa</taxon>
        <taxon>Porifera</taxon>
        <taxon>Demospongiae</taxon>
        <taxon>Heteroscleromorpha</taxon>
        <taxon>Tetractinellida</taxon>
        <taxon>Astrophorina</taxon>
        <taxon>Geodiidae</taxon>
        <taxon>Geodia</taxon>
    </lineage>
</organism>